<evidence type="ECO:0000259" key="3">
    <source>
        <dbReference type="Pfam" id="PF01464"/>
    </source>
</evidence>
<dbReference type="PANTHER" id="PTHR37423:SF2">
    <property type="entry name" value="MEMBRANE-BOUND LYTIC MUREIN TRANSGLYCOSYLASE C"/>
    <property type="match status" value="1"/>
</dbReference>
<dbReference type="GO" id="GO:0000270">
    <property type="term" value="P:peptidoglycan metabolic process"/>
    <property type="evidence" value="ECO:0007669"/>
    <property type="project" value="InterPro"/>
</dbReference>
<evidence type="ECO:0000256" key="1">
    <source>
        <dbReference type="ARBA" id="ARBA00007734"/>
    </source>
</evidence>
<dbReference type="RefSeq" id="WP_182339210.1">
    <property type="nucleotide sequence ID" value="NZ_JACGXS010000004.1"/>
</dbReference>
<dbReference type="InterPro" id="IPR000189">
    <property type="entry name" value="Transglyc_AS"/>
</dbReference>
<dbReference type="InterPro" id="IPR023346">
    <property type="entry name" value="Lysozyme-like_dom_sf"/>
</dbReference>
<evidence type="ECO:0000313" key="5">
    <source>
        <dbReference type="Proteomes" id="UP000547058"/>
    </source>
</evidence>
<dbReference type="EMBL" id="JACGXS010000004">
    <property type="protein sequence ID" value="MBA8682070.1"/>
    <property type="molecule type" value="Genomic_DNA"/>
</dbReference>
<evidence type="ECO:0000256" key="2">
    <source>
        <dbReference type="SAM" id="SignalP"/>
    </source>
</evidence>
<feature type="domain" description="Transglycosylase SLT" evidence="3">
    <location>
        <begin position="76"/>
        <end position="172"/>
    </location>
</feature>
<dbReference type="PANTHER" id="PTHR37423">
    <property type="entry name" value="SOLUBLE LYTIC MUREIN TRANSGLYCOSYLASE-RELATED"/>
    <property type="match status" value="1"/>
</dbReference>
<feature type="chain" id="PRO_5031111002" evidence="2">
    <location>
        <begin position="23"/>
        <end position="194"/>
    </location>
</feature>
<dbReference type="Proteomes" id="UP000547058">
    <property type="component" value="Unassembled WGS sequence"/>
</dbReference>
<proteinExistence type="inferred from homology"/>
<keyword evidence="2" id="KW-0732">Signal</keyword>
<dbReference type="GO" id="GO:0016020">
    <property type="term" value="C:membrane"/>
    <property type="evidence" value="ECO:0007669"/>
    <property type="project" value="InterPro"/>
</dbReference>
<dbReference type="PROSITE" id="PS00922">
    <property type="entry name" value="TRANSGLYCOSYLASE"/>
    <property type="match status" value="1"/>
</dbReference>
<name>A0A7W3IHJ2_9GAMM</name>
<protein>
    <submittedName>
        <fullName evidence="4">Lytic transglycosylase domain-containing protein</fullName>
    </submittedName>
</protein>
<sequence>MFNLAKPPLLLAALLLCPPAHARFHAALSSEGRLVVAEHALAGSAPFDPLRALPAAAPPQRNAGNVSRAMELRHLVRQVSSESGIEMALLDAIIQQESGYDPTAISSAGAVGLMQLMPATARRFGVRDRRDPLQNLRAGAAYIAWLMHSFNNDLDLVLAAYNAGEGAVRRHGNRIPPYPETQDYVARVRQGYGR</sequence>
<dbReference type="GO" id="GO:0008933">
    <property type="term" value="F:peptidoglycan lytic transglycosylase activity"/>
    <property type="evidence" value="ECO:0007669"/>
    <property type="project" value="InterPro"/>
</dbReference>
<gene>
    <name evidence="4" type="ORF">H4O11_09660</name>
</gene>
<dbReference type="SUPFAM" id="SSF53955">
    <property type="entry name" value="Lysozyme-like"/>
    <property type="match status" value="1"/>
</dbReference>
<dbReference type="CDD" id="cd00254">
    <property type="entry name" value="LT-like"/>
    <property type="match status" value="1"/>
</dbReference>
<dbReference type="AlphaFoldDB" id="A0A7W3IHJ2"/>
<organism evidence="4 5">
    <name type="scientific">Stenotrophomonas tumulicola</name>
    <dbReference type="NCBI Taxonomy" id="1685415"/>
    <lineage>
        <taxon>Bacteria</taxon>
        <taxon>Pseudomonadati</taxon>
        <taxon>Pseudomonadota</taxon>
        <taxon>Gammaproteobacteria</taxon>
        <taxon>Lysobacterales</taxon>
        <taxon>Lysobacteraceae</taxon>
        <taxon>Stenotrophomonas</taxon>
    </lineage>
</organism>
<dbReference type="Pfam" id="PF01464">
    <property type="entry name" value="SLT"/>
    <property type="match status" value="1"/>
</dbReference>
<dbReference type="InterPro" id="IPR008258">
    <property type="entry name" value="Transglycosylase_SLT_dom_1"/>
</dbReference>
<dbReference type="Gene3D" id="1.10.530.10">
    <property type="match status" value="1"/>
</dbReference>
<feature type="signal peptide" evidence="2">
    <location>
        <begin position="1"/>
        <end position="22"/>
    </location>
</feature>
<evidence type="ECO:0000313" key="4">
    <source>
        <dbReference type="EMBL" id="MBA8682070.1"/>
    </source>
</evidence>
<accession>A0A7W3IHJ2</accession>
<comment type="similarity">
    <text evidence="1">Belongs to the transglycosylase Slt family.</text>
</comment>
<comment type="caution">
    <text evidence="4">The sequence shown here is derived from an EMBL/GenBank/DDBJ whole genome shotgun (WGS) entry which is preliminary data.</text>
</comment>
<keyword evidence="5" id="KW-1185">Reference proteome</keyword>
<reference evidence="4 5" key="1">
    <citation type="submission" date="2020-08" db="EMBL/GenBank/DDBJ databases">
        <title>Stenotrophomonas tumulicola JCM 30961.</title>
        <authorList>
            <person name="Deng Y."/>
        </authorList>
    </citation>
    <scope>NUCLEOTIDE SEQUENCE [LARGE SCALE GENOMIC DNA]</scope>
    <source>
        <strain evidence="4 5">JCM 30961</strain>
    </source>
</reference>